<accession>A0A517Z1S0</accession>
<dbReference type="SMART" id="SM00382">
    <property type="entry name" value="AAA"/>
    <property type="match status" value="1"/>
</dbReference>
<sequence>MSDASVATSDASSGLLSPEEVAAAQGKIQRLLDGLGTAILGQQELLELAVICILGRGHMLLEGLPGLGKTELVKSLSALMGLSFRRVQFTPDLLPGDIVGSPILEEQGGTRRLVFHRGPIFANLLLADEINRATPKTQSALLEAMQERRVTVMGETHPLPGPFFVLATQNPIELEGTYPLPEAQLDRFAFKINVSGVSSNTLEAIITKRRHGQPPELGVVISHEELEDLFAMVDRVHLPSAVANYIARLVTATHPQHEDSPSECRRFVKYGASPRAAIAMSDAARAAALVAGKPNVGFDEVRKIASSVLSHRLILDYAARLEHWTPPKMVDYLLDAVPEVGRAVPEDLQVSSSADKASSASNAN</sequence>
<dbReference type="InterPro" id="IPR027417">
    <property type="entry name" value="P-loop_NTPase"/>
</dbReference>
<protein>
    <submittedName>
        <fullName evidence="2">ATPase family associated with various cellular activities (AAA)</fullName>
    </submittedName>
</protein>
<gene>
    <name evidence="2" type="ORF">Mal4_07180</name>
</gene>
<dbReference type="AlphaFoldDB" id="A0A517Z1S0"/>
<organism evidence="2 3">
    <name type="scientific">Maioricimonas rarisocia</name>
    <dbReference type="NCBI Taxonomy" id="2528026"/>
    <lineage>
        <taxon>Bacteria</taxon>
        <taxon>Pseudomonadati</taxon>
        <taxon>Planctomycetota</taxon>
        <taxon>Planctomycetia</taxon>
        <taxon>Planctomycetales</taxon>
        <taxon>Planctomycetaceae</taxon>
        <taxon>Maioricimonas</taxon>
    </lineage>
</organism>
<dbReference type="Proteomes" id="UP000320496">
    <property type="component" value="Chromosome"/>
</dbReference>
<evidence type="ECO:0000313" key="2">
    <source>
        <dbReference type="EMBL" id="QDU36432.1"/>
    </source>
</evidence>
<evidence type="ECO:0000313" key="3">
    <source>
        <dbReference type="Proteomes" id="UP000320496"/>
    </source>
</evidence>
<reference evidence="2 3" key="1">
    <citation type="submission" date="2019-02" db="EMBL/GenBank/DDBJ databases">
        <title>Deep-cultivation of Planctomycetes and their phenomic and genomic characterization uncovers novel biology.</title>
        <authorList>
            <person name="Wiegand S."/>
            <person name="Jogler M."/>
            <person name="Boedeker C."/>
            <person name="Pinto D."/>
            <person name="Vollmers J."/>
            <person name="Rivas-Marin E."/>
            <person name="Kohn T."/>
            <person name="Peeters S.H."/>
            <person name="Heuer A."/>
            <person name="Rast P."/>
            <person name="Oberbeckmann S."/>
            <person name="Bunk B."/>
            <person name="Jeske O."/>
            <person name="Meyerdierks A."/>
            <person name="Storesund J.E."/>
            <person name="Kallscheuer N."/>
            <person name="Luecker S."/>
            <person name="Lage O.M."/>
            <person name="Pohl T."/>
            <person name="Merkel B.J."/>
            <person name="Hornburger P."/>
            <person name="Mueller R.-W."/>
            <person name="Bruemmer F."/>
            <person name="Labrenz M."/>
            <person name="Spormann A.M."/>
            <person name="Op den Camp H."/>
            <person name="Overmann J."/>
            <person name="Amann R."/>
            <person name="Jetten M.S.M."/>
            <person name="Mascher T."/>
            <person name="Medema M.H."/>
            <person name="Devos D.P."/>
            <person name="Kaster A.-K."/>
            <person name="Ovreas L."/>
            <person name="Rohde M."/>
            <person name="Galperin M.Y."/>
            <person name="Jogler C."/>
        </authorList>
    </citation>
    <scope>NUCLEOTIDE SEQUENCE [LARGE SCALE GENOMIC DNA]</scope>
    <source>
        <strain evidence="2 3">Mal4</strain>
    </source>
</reference>
<dbReference type="EMBL" id="CP036275">
    <property type="protein sequence ID" value="QDU36432.1"/>
    <property type="molecule type" value="Genomic_DNA"/>
</dbReference>
<keyword evidence="3" id="KW-1185">Reference proteome</keyword>
<dbReference type="PRINTS" id="PR00300">
    <property type="entry name" value="CLPPROTEASEA"/>
</dbReference>
<dbReference type="InterPro" id="IPR003593">
    <property type="entry name" value="AAA+_ATPase"/>
</dbReference>
<dbReference type="KEGG" id="mri:Mal4_07180"/>
<dbReference type="Gene3D" id="3.40.50.300">
    <property type="entry name" value="P-loop containing nucleotide triphosphate hydrolases"/>
    <property type="match status" value="1"/>
</dbReference>
<dbReference type="InterPro" id="IPR011703">
    <property type="entry name" value="ATPase_AAA-3"/>
</dbReference>
<dbReference type="RefSeq" id="WP_231746703.1">
    <property type="nucleotide sequence ID" value="NZ_CP036275.1"/>
</dbReference>
<dbReference type="PIRSF" id="PIRSF002849">
    <property type="entry name" value="AAA_ATPase_chaperone_MoxR_prd"/>
    <property type="match status" value="1"/>
</dbReference>
<dbReference type="PANTHER" id="PTHR42759">
    <property type="entry name" value="MOXR FAMILY PROTEIN"/>
    <property type="match status" value="1"/>
</dbReference>
<proteinExistence type="predicted"/>
<dbReference type="Gene3D" id="1.10.8.80">
    <property type="entry name" value="Magnesium chelatase subunit I, C-Terminal domain"/>
    <property type="match status" value="1"/>
</dbReference>
<evidence type="ECO:0000259" key="1">
    <source>
        <dbReference type="SMART" id="SM00382"/>
    </source>
</evidence>
<dbReference type="GO" id="GO:0016887">
    <property type="term" value="F:ATP hydrolysis activity"/>
    <property type="evidence" value="ECO:0007669"/>
    <property type="project" value="InterPro"/>
</dbReference>
<dbReference type="CDD" id="cd00009">
    <property type="entry name" value="AAA"/>
    <property type="match status" value="1"/>
</dbReference>
<name>A0A517Z1S0_9PLAN</name>
<feature type="domain" description="AAA+ ATPase" evidence="1">
    <location>
        <begin position="55"/>
        <end position="198"/>
    </location>
</feature>
<dbReference type="InterPro" id="IPR001270">
    <property type="entry name" value="ClpA/B"/>
</dbReference>
<dbReference type="GO" id="GO:0005524">
    <property type="term" value="F:ATP binding"/>
    <property type="evidence" value="ECO:0007669"/>
    <property type="project" value="InterPro"/>
</dbReference>
<dbReference type="InterPro" id="IPR041628">
    <property type="entry name" value="ChlI/MoxR_AAA_lid"/>
</dbReference>
<dbReference type="SUPFAM" id="SSF52540">
    <property type="entry name" value="P-loop containing nucleoside triphosphate hydrolases"/>
    <property type="match status" value="1"/>
</dbReference>
<dbReference type="Pfam" id="PF17863">
    <property type="entry name" value="AAA_lid_2"/>
    <property type="match status" value="1"/>
</dbReference>
<dbReference type="InterPro" id="IPR050764">
    <property type="entry name" value="CbbQ/NirQ/NorQ/GpvN"/>
</dbReference>
<dbReference type="PANTHER" id="PTHR42759:SF1">
    <property type="entry name" value="MAGNESIUM-CHELATASE SUBUNIT CHLD"/>
    <property type="match status" value="1"/>
</dbReference>
<dbReference type="Pfam" id="PF07726">
    <property type="entry name" value="AAA_3"/>
    <property type="match status" value="1"/>
</dbReference>